<comment type="caution">
    <text evidence="2">The sequence shown here is derived from an EMBL/GenBank/DDBJ whole genome shotgun (WGS) entry which is preliminary data.</text>
</comment>
<name>A0A426TIT0_STRSU</name>
<feature type="transmembrane region" description="Helical" evidence="1">
    <location>
        <begin position="102"/>
        <end position="122"/>
    </location>
</feature>
<evidence type="ECO:0000313" key="3">
    <source>
        <dbReference type="Proteomes" id="UP000274117"/>
    </source>
</evidence>
<dbReference type="Proteomes" id="UP000274117">
    <property type="component" value="Unassembled WGS sequence"/>
</dbReference>
<evidence type="ECO:0000313" key="2">
    <source>
        <dbReference type="EMBL" id="RRR55206.1"/>
    </source>
</evidence>
<feature type="transmembrane region" description="Helical" evidence="1">
    <location>
        <begin position="198"/>
        <end position="220"/>
    </location>
</feature>
<sequence>MKKEKSKNSLLRLGKQLGIGVLIGAPIGFLIGFFGLLDHPLQLPFQTILDIASGVLLFMTLVSLLAQLYYFIKAEKNYKIYKDLADDDERIDELYRVLSLDYSYALTFTGLMSVLGMVSLMFNFKLDISYNGLFIFFSIWPFVVLVYTTVMQMLLMKRHNKIKGIKAPLVPTLKEVKANVLGLDEAELQANYKMSFEIVMNLSSMILPGIYLFCFALSAIQGEVELTGLLIAGGIHIYIMVMQLKMAKNYYK</sequence>
<proteinExistence type="predicted"/>
<feature type="transmembrane region" description="Helical" evidence="1">
    <location>
        <begin position="48"/>
        <end position="72"/>
    </location>
</feature>
<keyword evidence="1" id="KW-0812">Transmembrane</keyword>
<organism evidence="2 3">
    <name type="scientific">Streptococcus suis</name>
    <dbReference type="NCBI Taxonomy" id="1307"/>
    <lineage>
        <taxon>Bacteria</taxon>
        <taxon>Bacillati</taxon>
        <taxon>Bacillota</taxon>
        <taxon>Bacilli</taxon>
        <taxon>Lactobacillales</taxon>
        <taxon>Streptococcaceae</taxon>
        <taxon>Streptococcus</taxon>
    </lineage>
</organism>
<dbReference type="Pfam" id="PF11368">
    <property type="entry name" value="DUF3169"/>
    <property type="match status" value="1"/>
</dbReference>
<evidence type="ECO:0000256" key="1">
    <source>
        <dbReference type="SAM" id="Phobius"/>
    </source>
</evidence>
<accession>A0A426TIT0</accession>
<keyword evidence="1" id="KW-0472">Membrane</keyword>
<dbReference type="InterPro" id="IPR021509">
    <property type="entry name" value="DUF3169"/>
</dbReference>
<keyword evidence="1" id="KW-1133">Transmembrane helix</keyword>
<reference evidence="2 3" key="1">
    <citation type="submission" date="2018-11" db="EMBL/GenBank/DDBJ databases">
        <authorList>
            <person name="Stevens M.J."/>
            <person name="Cernela N."/>
            <person name="Spoerry Serrano N."/>
            <person name="Schmitt S."/>
            <person name="Schrenzel J."/>
            <person name="Stephan R."/>
        </authorList>
    </citation>
    <scope>NUCLEOTIDE SEQUENCE [LARGE SCALE GENOMIC DNA]</scope>
    <source>
        <strain evidence="2 3">PP422</strain>
    </source>
</reference>
<reference evidence="2 3" key="2">
    <citation type="submission" date="2018-12" db="EMBL/GenBank/DDBJ databases">
        <title>Whole-genome sequences of fifteen clinical Streptococcus suis strains isolated from pigs between 2006 and 2018.</title>
        <authorList>
            <person name="Stevens M.J.A."/>
            <person name="Cernela N."/>
            <person name="Spoerry Serrano N."/>
            <person name="Schmitt S."/>
            <person name="Schrenzel J."/>
            <person name="Stephan R."/>
        </authorList>
    </citation>
    <scope>NUCLEOTIDE SEQUENCE [LARGE SCALE GENOMIC DNA]</scope>
    <source>
        <strain evidence="2 3">PP422</strain>
    </source>
</reference>
<gene>
    <name evidence="2" type="ORF">EI998_01570</name>
</gene>
<dbReference type="AlphaFoldDB" id="A0A426TIT0"/>
<feature type="transmembrane region" description="Helical" evidence="1">
    <location>
        <begin position="134"/>
        <end position="156"/>
    </location>
</feature>
<dbReference type="EMBL" id="RSDO01000002">
    <property type="protein sequence ID" value="RRR55206.1"/>
    <property type="molecule type" value="Genomic_DNA"/>
</dbReference>
<feature type="transmembrane region" description="Helical" evidence="1">
    <location>
        <begin position="16"/>
        <end position="36"/>
    </location>
</feature>
<protein>
    <submittedName>
        <fullName evidence="2">DUF3169 family protein</fullName>
    </submittedName>
</protein>
<feature type="transmembrane region" description="Helical" evidence="1">
    <location>
        <begin position="226"/>
        <end position="244"/>
    </location>
</feature>